<keyword evidence="1" id="KW-1133">Transmembrane helix</keyword>
<dbReference type="EMBL" id="CP043641">
    <property type="protein sequence ID" value="QNE35810.1"/>
    <property type="molecule type" value="Genomic_DNA"/>
</dbReference>
<feature type="transmembrane region" description="Helical" evidence="1">
    <location>
        <begin position="38"/>
        <end position="69"/>
    </location>
</feature>
<keyword evidence="1" id="KW-0472">Membrane</keyword>
<protein>
    <submittedName>
        <fullName evidence="2">Uncharacterized protein</fullName>
    </submittedName>
</protein>
<feature type="transmembrane region" description="Helical" evidence="1">
    <location>
        <begin position="12"/>
        <end position="31"/>
    </location>
</feature>
<evidence type="ECO:0000313" key="3">
    <source>
        <dbReference type="Proteomes" id="UP000515511"/>
    </source>
</evidence>
<keyword evidence="1" id="KW-0812">Transmembrane</keyword>
<dbReference type="Proteomes" id="UP000515511">
    <property type="component" value="Chromosome"/>
</dbReference>
<name>A0A7G6YBE5_9MICO</name>
<organism evidence="2 3">
    <name type="scientific">Leifsonia shinshuensis</name>
    <dbReference type="NCBI Taxonomy" id="150026"/>
    <lineage>
        <taxon>Bacteria</taxon>
        <taxon>Bacillati</taxon>
        <taxon>Actinomycetota</taxon>
        <taxon>Actinomycetes</taxon>
        <taxon>Micrococcales</taxon>
        <taxon>Microbacteriaceae</taxon>
        <taxon>Leifsonia</taxon>
    </lineage>
</organism>
<sequence length="218" mass="23238">MTLREALGRWGLRVGYVGGAVLLGGLVALLVGTGTPSALLVICLTVVYLGPLSLPAFLGVLLCLAFAAVTHLDPSLAIVPAVVLVVIVAFANVAIVRHWRTLRGERYATADGWERFRRFDQLLGAGFFALSGFAFVLLTLMAFFVVMTAHGIDVRVPDAEAARVILLVTLTWWPALAVALAGLVLWIVMAVRRRALSLWAASEFTLLAGLMAALVAGM</sequence>
<accession>A0A7G6YBE5</accession>
<feature type="transmembrane region" description="Helical" evidence="1">
    <location>
        <begin position="196"/>
        <end position="216"/>
    </location>
</feature>
<proteinExistence type="predicted"/>
<reference evidence="3" key="1">
    <citation type="submission" date="2019-09" db="EMBL/GenBank/DDBJ databases">
        <title>Antimicrobial potential of Antarctic Bacteria.</title>
        <authorList>
            <person name="Benaud N."/>
            <person name="Edwards R.J."/>
            <person name="Ferrari B.C."/>
        </authorList>
    </citation>
    <scope>NUCLEOTIDE SEQUENCE [LARGE SCALE GENOMIC DNA]</scope>
    <source>
        <strain evidence="3">INR9</strain>
    </source>
</reference>
<gene>
    <name evidence="2" type="ORF">F1C12_12175</name>
</gene>
<feature type="transmembrane region" description="Helical" evidence="1">
    <location>
        <begin position="122"/>
        <end position="144"/>
    </location>
</feature>
<dbReference type="AlphaFoldDB" id="A0A7G6YBE5"/>
<dbReference type="RefSeq" id="WP_185275276.1">
    <property type="nucleotide sequence ID" value="NZ_CP043641.1"/>
</dbReference>
<feature type="transmembrane region" description="Helical" evidence="1">
    <location>
        <begin position="164"/>
        <end position="189"/>
    </location>
</feature>
<dbReference type="KEGG" id="lse:F1C12_12175"/>
<evidence type="ECO:0000256" key="1">
    <source>
        <dbReference type="SAM" id="Phobius"/>
    </source>
</evidence>
<feature type="transmembrane region" description="Helical" evidence="1">
    <location>
        <begin position="75"/>
        <end position="96"/>
    </location>
</feature>
<evidence type="ECO:0000313" key="2">
    <source>
        <dbReference type="EMBL" id="QNE35810.1"/>
    </source>
</evidence>